<feature type="chain" id="PRO_5002337238" description="DUF2808 domain-containing protein" evidence="1">
    <location>
        <begin position="33"/>
        <end position="167"/>
    </location>
</feature>
<name>A0A0D8ZS77_9CYAN</name>
<dbReference type="RefSeq" id="WP_045056497.1">
    <property type="nucleotide sequence ID" value="NZ_CAWMDP010000024.1"/>
</dbReference>
<evidence type="ECO:0000313" key="3">
    <source>
        <dbReference type="Proteomes" id="UP000032452"/>
    </source>
</evidence>
<feature type="signal peptide" evidence="1">
    <location>
        <begin position="1"/>
        <end position="32"/>
    </location>
</feature>
<organism evidence="2 3">
    <name type="scientific">Aliterella atlantica CENA595</name>
    <dbReference type="NCBI Taxonomy" id="1618023"/>
    <lineage>
        <taxon>Bacteria</taxon>
        <taxon>Bacillati</taxon>
        <taxon>Cyanobacteriota</taxon>
        <taxon>Cyanophyceae</taxon>
        <taxon>Chroococcidiopsidales</taxon>
        <taxon>Aliterellaceae</taxon>
        <taxon>Aliterella</taxon>
    </lineage>
</organism>
<sequence length="167" mass="18548">MYNQTSLKKSTQIICSSTLTLAIALSSSIAYGKAKIPDAKTPHIFGFVQSPPTRAKNVKHSFYLQIPQDSSSLSQITINFPYGLTASRNINVSDDSNRKIDTNVLIEGRKVTLMFPQPAAPGSTLKVDMKYISISAFPRPWLYSVQAKFVGFNKDIPIGLFQIRAYR</sequence>
<gene>
    <name evidence="2" type="ORF">UH38_20190</name>
</gene>
<evidence type="ECO:0008006" key="4">
    <source>
        <dbReference type="Google" id="ProtNLM"/>
    </source>
</evidence>
<evidence type="ECO:0000256" key="1">
    <source>
        <dbReference type="SAM" id="SignalP"/>
    </source>
</evidence>
<reference evidence="2 3" key="1">
    <citation type="submission" date="2015-02" db="EMBL/GenBank/DDBJ databases">
        <title>Draft genome of a novel marine cyanobacterium (Chroococcales) isolated from South Atlantic Ocean.</title>
        <authorList>
            <person name="Rigonato J."/>
            <person name="Alvarenga D.O."/>
            <person name="Branco L.H."/>
            <person name="Varani A.M."/>
            <person name="Brandini F.P."/>
            <person name="Fiore M.F."/>
        </authorList>
    </citation>
    <scope>NUCLEOTIDE SEQUENCE [LARGE SCALE GENOMIC DNA]</scope>
    <source>
        <strain evidence="2 3">CENA595</strain>
    </source>
</reference>
<evidence type="ECO:0000313" key="2">
    <source>
        <dbReference type="EMBL" id="KJH70071.1"/>
    </source>
</evidence>
<dbReference type="Proteomes" id="UP000032452">
    <property type="component" value="Unassembled WGS sequence"/>
</dbReference>
<dbReference type="EMBL" id="JYON01000028">
    <property type="protein sequence ID" value="KJH70071.1"/>
    <property type="molecule type" value="Genomic_DNA"/>
</dbReference>
<protein>
    <recommendedName>
        <fullName evidence="4">DUF2808 domain-containing protein</fullName>
    </recommendedName>
</protein>
<keyword evidence="3" id="KW-1185">Reference proteome</keyword>
<comment type="caution">
    <text evidence="2">The sequence shown here is derived from an EMBL/GenBank/DDBJ whole genome shotgun (WGS) entry which is preliminary data.</text>
</comment>
<accession>A0A0D8ZS77</accession>
<dbReference type="AlphaFoldDB" id="A0A0D8ZS77"/>
<proteinExistence type="predicted"/>
<keyword evidence="1" id="KW-0732">Signal</keyword>